<reference evidence="1" key="2">
    <citation type="submission" date="2020-06" db="EMBL/GenBank/DDBJ databases">
        <title>Helianthus annuus Genome sequencing and assembly Release 2.</title>
        <authorList>
            <person name="Gouzy J."/>
            <person name="Langlade N."/>
            <person name="Munos S."/>
        </authorList>
    </citation>
    <scope>NUCLEOTIDE SEQUENCE</scope>
    <source>
        <tissue evidence="1">Leaves</tissue>
    </source>
</reference>
<proteinExistence type="predicted"/>
<sequence length="59" mass="6719">MSISSEFGRSPNNERCSILVPRNHIVGCRIVNKLVCFSQKRRRNSSTSLSGHFTGFLHR</sequence>
<organism evidence="1 2">
    <name type="scientific">Helianthus annuus</name>
    <name type="common">Common sunflower</name>
    <dbReference type="NCBI Taxonomy" id="4232"/>
    <lineage>
        <taxon>Eukaryota</taxon>
        <taxon>Viridiplantae</taxon>
        <taxon>Streptophyta</taxon>
        <taxon>Embryophyta</taxon>
        <taxon>Tracheophyta</taxon>
        <taxon>Spermatophyta</taxon>
        <taxon>Magnoliopsida</taxon>
        <taxon>eudicotyledons</taxon>
        <taxon>Gunneridae</taxon>
        <taxon>Pentapetalae</taxon>
        <taxon>asterids</taxon>
        <taxon>campanulids</taxon>
        <taxon>Asterales</taxon>
        <taxon>Asteraceae</taxon>
        <taxon>Asteroideae</taxon>
        <taxon>Heliantheae alliance</taxon>
        <taxon>Heliantheae</taxon>
        <taxon>Helianthus</taxon>
    </lineage>
</organism>
<comment type="caution">
    <text evidence="1">The sequence shown here is derived from an EMBL/GenBank/DDBJ whole genome shotgun (WGS) entry which is preliminary data.</text>
</comment>
<evidence type="ECO:0000313" key="2">
    <source>
        <dbReference type="Proteomes" id="UP000215914"/>
    </source>
</evidence>
<evidence type="ECO:0000313" key="1">
    <source>
        <dbReference type="EMBL" id="KAF5800741.1"/>
    </source>
</evidence>
<protein>
    <submittedName>
        <fullName evidence="1">Uncharacterized protein</fullName>
    </submittedName>
</protein>
<reference evidence="1" key="1">
    <citation type="journal article" date="2017" name="Nature">
        <title>The sunflower genome provides insights into oil metabolism, flowering and Asterid evolution.</title>
        <authorList>
            <person name="Badouin H."/>
            <person name="Gouzy J."/>
            <person name="Grassa C.J."/>
            <person name="Murat F."/>
            <person name="Staton S.E."/>
            <person name="Cottret L."/>
            <person name="Lelandais-Briere C."/>
            <person name="Owens G.L."/>
            <person name="Carrere S."/>
            <person name="Mayjonade B."/>
            <person name="Legrand L."/>
            <person name="Gill N."/>
            <person name="Kane N.C."/>
            <person name="Bowers J.E."/>
            <person name="Hubner S."/>
            <person name="Bellec A."/>
            <person name="Berard A."/>
            <person name="Berges H."/>
            <person name="Blanchet N."/>
            <person name="Boniface M.C."/>
            <person name="Brunel D."/>
            <person name="Catrice O."/>
            <person name="Chaidir N."/>
            <person name="Claudel C."/>
            <person name="Donnadieu C."/>
            <person name="Faraut T."/>
            <person name="Fievet G."/>
            <person name="Helmstetter N."/>
            <person name="King M."/>
            <person name="Knapp S.J."/>
            <person name="Lai Z."/>
            <person name="Le Paslier M.C."/>
            <person name="Lippi Y."/>
            <person name="Lorenzon L."/>
            <person name="Mandel J.R."/>
            <person name="Marage G."/>
            <person name="Marchand G."/>
            <person name="Marquand E."/>
            <person name="Bret-Mestries E."/>
            <person name="Morien E."/>
            <person name="Nambeesan S."/>
            <person name="Nguyen T."/>
            <person name="Pegot-Espagnet P."/>
            <person name="Pouilly N."/>
            <person name="Raftis F."/>
            <person name="Sallet E."/>
            <person name="Schiex T."/>
            <person name="Thomas J."/>
            <person name="Vandecasteele C."/>
            <person name="Vares D."/>
            <person name="Vear F."/>
            <person name="Vautrin S."/>
            <person name="Crespi M."/>
            <person name="Mangin B."/>
            <person name="Burke J.M."/>
            <person name="Salse J."/>
            <person name="Munos S."/>
            <person name="Vincourt P."/>
            <person name="Rieseberg L.H."/>
            <person name="Langlade N.B."/>
        </authorList>
    </citation>
    <scope>NUCLEOTIDE SEQUENCE</scope>
    <source>
        <tissue evidence="1">Leaves</tissue>
    </source>
</reference>
<name>A0A9K3IPK7_HELAN</name>
<dbReference type="Proteomes" id="UP000215914">
    <property type="component" value="Unassembled WGS sequence"/>
</dbReference>
<dbReference type="EMBL" id="MNCJ02000321">
    <property type="protein sequence ID" value="KAF5800741.1"/>
    <property type="molecule type" value="Genomic_DNA"/>
</dbReference>
<keyword evidence="2" id="KW-1185">Reference proteome</keyword>
<accession>A0A9K3IPK7</accession>
<dbReference type="Gramene" id="mRNA:HanXRQr2_Chr06g0240111">
    <property type="protein sequence ID" value="mRNA:HanXRQr2_Chr06g0240111"/>
    <property type="gene ID" value="HanXRQr2_Chr06g0240111"/>
</dbReference>
<dbReference type="AlphaFoldDB" id="A0A9K3IPK7"/>
<gene>
    <name evidence="1" type="ORF">HanXRQr2_Chr06g0240111</name>
</gene>